<evidence type="ECO:0000313" key="1">
    <source>
        <dbReference type="EMBL" id="GAX12958.1"/>
    </source>
</evidence>
<organism evidence="1 2">
    <name type="scientific">Fistulifera solaris</name>
    <name type="common">Oleaginous diatom</name>
    <dbReference type="NCBI Taxonomy" id="1519565"/>
    <lineage>
        <taxon>Eukaryota</taxon>
        <taxon>Sar</taxon>
        <taxon>Stramenopiles</taxon>
        <taxon>Ochrophyta</taxon>
        <taxon>Bacillariophyta</taxon>
        <taxon>Bacillariophyceae</taxon>
        <taxon>Bacillariophycidae</taxon>
        <taxon>Naviculales</taxon>
        <taxon>Naviculaceae</taxon>
        <taxon>Fistulifera</taxon>
    </lineage>
</organism>
<name>A0A1Z5JGQ8_FISSO</name>
<evidence type="ECO:0000313" key="2">
    <source>
        <dbReference type="Proteomes" id="UP000198406"/>
    </source>
</evidence>
<reference evidence="1 2" key="1">
    <citation type="journal article" date="2015" name="Plant Cell">
        <title>Oil accumulation by the oleaginous diatom Fistulifera solaris as revealed by the genome and transcriptome.</title>
        <authorList>
            <person name="Tanaka T."/>
            <person name="Maeda Y."/>
            <person name="Veluchamy A."/>
            <person name="Tanaka M."/>
            <person name="Abida H."/>
            <person name="Marechal E."/>
            <person name="Bowler C."/>
            <person name="Muto M."/>
            <person name="Sunaga Y."/>
            <person name="Tanaka M."/>
            <person name="Yoshino T."/>
            <person name="Taniguchi T."/>
            <person name="Fukuda Y."/>
            <person name="Nemoto M."/>
            <person name="Matsumoto M."/>
            <person name="Wong P.S."/>
            <person name="Aburatani S."/>
            <person name="Fujibuchi W."/>
        </authorList>
    </citation>
    <scope>NUCLEOTIDE SEQUENCE [LARGE SCALE GENOMIC DNA]</scope>
    <source>
        <strain evidence="1 2">JPCC DA0580</strain>
    </source>
</reference>
<keyword evidence="2" id="KW-1185">Reference proteome</keyword>
<accession>A0A1Z5JGQ8</accession>
<sequence length="265" mass="30033">MTEWCTLHLPSAFVRFNKLIHFCRGSADELFPSFAAEGFTRNMGPQRASDFNNLGLMLLESHCLIPARKALEDAETMVKTKQLPKSRVYSTEAPPRRNGAALSWAVMEFSEITTATSSRTFMERVRVLSFPRTLVVIRLMPKCPFTPAVILYNLAMVYFAESRTGSNLQIIVDKAEHAKSTLEEVDLLLKQWTVALVPKMKEKPEILRACLMLRLLVLSKRRVFFDAPVQNEILGIHHYLANHDLSNSLQSLESSGTHALERVEI</sequence>
<gene>
    <name evidence="1" type="ORF">FisN_2Hh449</name>
</gene>
<dbReference type="Proteomes" id="UP000198406">
    <property type="component" value="Unassembled WGS sequence"/>
</dbReference>
<dbReference type="EMBL" id="BDSP01000060">
    <property type="protein sequence ID" value="GAX12958.1"/>
    <property type="molecule type" value="Genomic_DNA"/>
</dbReference>
<protein>
    <submittedName>
        <fullName evidence="1">Uncharacterized protein</fullName>
    </submittedName>
</protein>
<proteinExistence type="predicted"/>
<comment type="caution">
    <text evidence="1">The sequence shown here is derived from an EMBL/GenBank/DDBJ whole genome shotgun (WGS) entry which is preliminary data.</text>
</comment>
<dbReference type="AlphaFoldDB" id="A0A1Z5JGQ8"/>
<dbReference type="InParanoid" id="A0A1Z5JGQ8"/>